<feature type="region of interest" description="Disordered" evidence="1">
    <location>
        <begin position="22"/>
        <end position="58"/>
    </location>
</feature>
<accession>A0AAW2MTK7</accession>
<gene>
    <name evidence="2" type="ORF">Sangu_1559200</name>
</gene>
<sequence length="58" mass="6460">MATDNQSYDLCDPNGLQVVLEAAGTSWRQLHENDDENEDENEHSGGDDETGDEEYEAT</sequence>
<dbReference type="EMBL" id="JACGWK010000009">
    <property type="protein sequence ID" value="KAL0334030.1"/>
    <property type="molecule type" value="Genomic_DNA"/>
</dbReference>
<name>A0AAW2MTK7_9LAMI</name>
<reference evidence="2" key="2">
    <citation type="journal article" date="2024" name="Plant">
        <title>Genomic evolution and insights into agronomic trait innovations of Sesamum species.</title>
        <authorList>
            <person name="Miao H."/>
            <person name="Wang L."/>
            <person name="Qu L."/>
            <person name="Liu H."/>
            <person name="Sun Y."/>
            <person name="Le M."/>
            <person name="Wang Q."/>
            <person name="Wei S."/>
            <person name="Zheng Y."/>
            <person name="Lin W."/>
            <person name="Duan Y."/>
            <person name="Cao H."/>
            <person name="Xiong S."/>
            <person name="Wang X."/>
            <person name="Wei L."/>
            <person name="Li C."/>
            <person name="Ma Q."/>
            <person name="Ju M."/>
            <person name="Zhao R."/>
            <person name="Li G."/>
            <person name="Mu C."/>
            <person name="Tian Q."/>
            <person name="Mei H."/>
            <person name="Zhang T."/>
            <person name="Gao T."/>
            <person name="Zhang H."/>
        </authorList>
    </citation>
    <scope>NUCLEOTIDE SEQUENCE</scope>
    <source>
        <strain evidence="2">G01</strain>
    </source>
</reference>
<feature type="compositionally biased region" description="Acidic residues" evidence="1">
    <location>
        <begin position="33"/>
        <end position="58"/>
    </location>
</feature>
<dbReference type="AlphaFoldDB" id="A0AAW2MTK7"/>
<protein>
    <submittedName>
        <fullName evidence="2">Uncharacterized protein</fullName>
    </submittedName>
</protein>
<proteinExistence type="predicted"/>
<comment type="caution">
    <text evidence="2">The sequence shown here is derived from an EMBL/GenBank/DDBJ whole genome shotgun (WGS) entry which is preliminary data.</text>
</comment>
<reference evidence="2" key="1">
    <citation type="submission" date="2020-06" db="EMBL/GenBank/DDBJ databases">
        <authorList>
            <person name="Li T."/>
            <person name="Hu X."/>
            <person name="Zhang T."/>
            <person name="Song X."/>
            <person name="Zhang H."/>
            <person name="Dai N."/>
            <person name="Sheng W."/>
            <person name="Hou X."/>
            <person name="Wei L."/>
        </authorList>
    </citation>
    <scope>NUCLEOTIDE SEQUENCE</scope>
    <source>
        <strain evidence="2">G01</strain>
        <tissue evidence="2">Leaf</tissue>
    </source>
</reference>
<organism evidence="2">
    <name type="scientific">Sesamum angustifolium</name>
    <dbReference type="NCBI Taxonomy" id="2727405"/>
    <lineage>
        <taxon>Eukaryota</taxon>
        <taxon>Viridiplantae</taxon>
        <taxon>Streptophyta</taxon>
        <taxon>Embryophyta</taxon>
        <taxon>Tracheophyta</taxon>
        <taxon>Spermatophyta</taxon>
        <taxon>Magnoliopsida</taxon>
        <taxon>eudicotyledons</taxon>
        <taxon>Gunneridae</taxon>
        <taxon>Pentapetalae</taxon>
        <taxon>asterids</taxon>
        <taxon>lamiids</taxon>
        <taxon>Lamiales</taxon>
        <taxon>Pedaliaceae</taxon>
        <taxon>Sesamum</taxon>
    </lineage>
</organism>
<evidence type="ECO:0000313" key="2">
    <source>
        <dbReference type="EMBL" id="KAL0334030.1"/>
    </source>
</evidence>
<evidence type="ECO:0000256" key="1">
    <source>
        <dbReference type="SAM" id="MobiDB-lite"/>
    </source>
</evidence>